<gene>
    <name evidence="2" type="ORF">U0035_21005</name>
</gene>
<name>A0ABZ0W4N8_9BACT</name>
<sequence>MNILSKTKTFVVVFIAILTITSTAAFAGNVDDDKKSEIAYIGNLNESPVYRLSLNNENKETVFVSVADADGNILYNEKVSGTKIVRNYQFDNVIGNDYELTFTISNAKGKTLSSYNVNRSQKATDEIAVSKIK</sequence>
<evidence type="ECO:0008006" key="4">
    <source>
        <dbReference type="Google" id="ProtNLM"/>
    </source>
</evidence>
<keyword evidence="3" id="KW-1185">Reference proteome</keyword>
<dbReference type="RefSeq" id="WP_114790893.1">
    <property type="nucleotide sequence ID" value="NZ_CP139960.1"/>
</dbReference>
<reference evidence="2 3" key="1">
    <citation type="submission" date="2023-12" db="EMBL/GenBank/DDBJ databases">
        <title>Genome sequencing and assembly of bacterial species from a model synthetic community.</title>
        <authorList>
            <person name="Hogle S.L."/>
        </authorList>
    </citation>
    <scope>NUCLEOTIDE SEQUENCE [LARGE SCALE GENOMIC DNA]</scope>
    <source>
        <strain evidence="2 3">HAMBI_3031</strain>
    </source>
</reference>
<organism evidence="2 3">
    <name type="scientific">Niabella yanshanensis</name>
    <dbReference type="NCBI Taxonomy" id="577386"/>
    <lineage>
        <taxon>Bacteria</taxon>
        <taxon>Pseudomonadati</taxon>
        <taxon>Bacteroidota</taxon>
        <taxon>Chitinophagia</taxon>
        <taxon>Chitinophagales</taxon>
        <taxon>Chitinophagaceae</taxon>
        <taxon>Niabella</taxon>
    </lineage>
</organism>
<keyword evidence="1" id="KW-0732">Signal</keyword>
<dbReference type="Proteomes" id="UP001325680">
    <property type="component" value="Chromosome"/>
</dbReference>
<proteinExistence type="predicted"/>
<evidence type="ECO:0000313" key="3">
    <source>
        <dbReference type="Proteomes" id="UP001325680"/>
    </source>
</evidence>
<feature type="signal peptide" evidence="1">
    <location>
        <begin position="1"/>
        <end position="27"/>
    </location>
</feature>
<dbReference type="EMBL" id="CP139960">
    <property type="protein sequence ID" value="WQD38151.1"/>
    <property type="molecule type" value="Genomic_DNA"/>
</dbReference>
<accession>A0ABZ0W4N8</accession>
<feature type="chain" id="PRO_5045898824" description="DUF3244 domain-containing protein" evidence="1">
    <location>
        <begin position="28"/>
        <end position="133"/>
    </location>
</feature>
<protein>
    <recommendedName>
        <fullName evidence="4">DUF3244 domain-containing protein</fullName>
    </recommendedName>
</protein>
<evidence type="ECO:0000313" key="2">
    <source>
        <dbReference type="EMBL" id="WQD38151.1"/>
    </source>
</evidence>
<evidence type="ECO:0000256" key="1">
    <source>
        <dbReference type="SAM" id="SignalP"/>
    </source>
</evidence>